<dbReference type="EMBL" id="BT142815">
    <property type="protein sequence ID" value="AFK42609.1"/>
    <property type="molecule type" value="mRNA"/>
</dbReference>
<evidence type="ECO:0000256" key="2">
    <source>
        <dbReference type="ARBA" id="ARBA00022771"/>
    </source>
</evidence>
<keyword evidence="6" id="KW-0804">Transcription</keyword>
<dbReference type="GO" id="GO:0003700">
    <property type="term" value="F:DNA-binding transcription factor activity"/>
    <property type="evidence" value="ECO:0007669"/>
    <property type="project" value="InterPro"/>
</dbReference>
<keyword evidence="1" id="KW-0479">Metal-binding</keyword>
<organism evidence="11">
    <name type="scientific">Lotus japonicus</name>
    <name type="common">Lotus corniculatus var. japonicus</name>
    <dbReference type="NCBI Taxonomy" id="34305"/>
    <lineage>
        <taxon>Eukaryota</taxon>
        <taxon>Viridiplantae</taxon>
        <taxon>Streptophyta</taxon>
        <taxon>Embryophyta</taxon>
        <taxon>Tracheophyta</taxon>
        <taxon>Spermatophyta</taxon>
        <taxon>Magnoliopsida</taxon>
        <taxon>eudicotyledons</taxon>
        <taxon>Gunneridae</taxon>
        <taxon>Pentapetalae</taxon>
        <taxon>rosids</taxon>
        <taxon>fabids</taxon>
        <taxon>Fabales</taxon>
        <taxon>Fabaceae</taxon>
        <taxon>Papilionoideae</taxon>
        <taxon>50 kb inversion clade</taxon>
        <taxon>NPAAA clade</taxon>
        <taxon>Hologalegina</taxon>
        <taxon>robinioid clade</taxon>
        <taxon>Loteae</taxon>
        <taxon>Lotus</taxon>
    </lineage>
</organism>
<keyword evidence="5 8" id="KW-0238">DNA-binding</keyword>
<dbReference type="PANTHER" id="PTHR31089">
    <property type="entry name" value="CYCLIC DOF FACTOR 2"/>
    <property type="match status" value="1"/>
</dbReference>
<dbReference type="AlphaFoldDB" id="I3SQR7"/>
<name>I3SQR7_LOTJA</name>
<evidence type="ECO:0000313" key="11">
    <source>
        <dbReference type="EMBL" id="AFK42609.1"/>
    </source>
</evidence>
<keyword evidence="2 8" id="KW-0863">Zinc-finger</keyword>
<feature type="region of interest" description="Disordered" evidence="9">
    <location>
        <begin position="24"/>
        <end position="89"/>
    </location>
</feature>
<evidence type="ECO:0000256" key="5">
    <source>
        <dbReference type="ARBA" id="ARBA00023125"/>
    </source>
</evidence>
<evidence type="ECO:0000256" key="8">
    <source>
        <dbReference type="PROSITE-ProRule" id="PRU00071"/>
    </source>
</evidence>
<feature type="compositionally biased region" description="Polar residues" evidence="9">
    <location>
        <begin position="29"/>
        <end position="44"/>
    </location>
</feature>
<protein>
    <recommendedName>
        <fullName evidence="10">Dof-type domain-containing protein</fullName>
    </recommendedName>
</protein>
<evidence type="ECO:0000256" key="1">
    <source>
        <dbReference type="ARBA" id="ARBA00022723"/>
    </source>
</evidence>
<evidence type="ECO:0000256" key="7">
    <source>
        <dbReference type="ARBA" id="ARBA00023242"/>
    </source>
</evidence>
<evidence type="ECO:0000256" key="4">
    <source>
        <dbReference type="ARBA" id="ARBA00023015"/>
    </source>
</evidence>
<reference evidence="11" key="1">
    <citation type="submission" date="2012-05" db="EMBL/GenBank/DDBJ databases">
        <authorList>
            <person name="Krishnakumar V."/>
            <person name="Cheung F."/>
            <person name="Xiao Y."/>
            <person name="Chan A."/>
            <person name="Moskal W.A."/>
            <person name="Town C.D."/>
        </authorList>
    </citation>
    <scope>NUCLEOTIDE SEQUENCE</scope>
</reference>
<sequence length="472" mass="51482">MSETNKDSGIKLFGRKILVSPECRIPANSGHTDAFSSTKKTQVETPCAEYSKQQENPSDSRDIKEDSEHNVKENKPIVDSNPVEDNMDTDNAEQDKILKKPDKIVQCPRCNSMDTKFCYFNNYNVNQPRHFCKSCQRYWTAGGTMRSVPVGAGRRKNKQLASQFRHIIVNSEGIPTSRLETTGSYGYQQHMSSDFRPSTENGTVLKFGPNAPLYESMESMLNLREQKRIADSNSSSCVEYGEEPSTCVSSVTNSATQGNEFSENNTSNLLQYHPVPPWVLPWNPGWNNVASLGVIHQSSSPMCNPAMQWCPAPMVAIPSTCPTSIPLQHVPASYLGGTPLYAAGTGTLSTGSNACVSPSSSTTTSSCSGNGSPILGKHTRDITVFTDDERSENCVLAPKAVRICDPNEASKSSLWTTLSIKPDKLHQSLSDGGCLRKIEPKGDGEDRVLGASQILEANPAAISRAHAFQEST</sequence>
<evidence type="ECO:0000259" key="10">
    <source>
        <dbReference type="PROSITE" id="PS50884"/>
    </source>
</evidence>
<dbReference type="PROSITE" id="PS01361">
    <property type="entry name" value="ZF_DOF_1"/>
    <property type="match status" value="1"/>
</dbReference>
<dbReference type="InterPro" id="IPR003851">
    <property type="entry name" value="Znf_Dof"/>
</dbReference>
<keyword evidence="7 8" id="KW-0539">Nucleus</keyword>
<dbReference type="InterPro" id="IPR045174">
    <property type="entry name" value="Dof"/>
</dbReference>
<dbReference type="Pfam" id="PF02701">
    <property type="entry name" value="Zn_ribbon_Dof"/>
    <property type="match status" value="1"/>
</dbReference>
<evidence type="ECO:0000256" key="3">
    <source>
        <dbReference type="ARBA" id="ARBA00022833"/>
    </source>
</evidence>
<keyword evidence="3" id="KW-0862">Zinc</keyword>
<dbReference type="PROSITE" id="PS50884">
    <property type="entry name" value="ZF_DOF_2"/>
    <property type="match status" value="1"/>
</dbReference>
<keyword evidence="4" id="KW-0805">Transcription regulation</keyword>
<dbReference type="GO" id="GO:0008270">
    <property type="term" value="F:zinc ion binding"/>
    <property type="evidence" value="ECO:0007669"/>
    <property type="project" value="UniProtKB-KW"/>
</dbReference>
<proteinExistence type="evidence at transcript level"/>
<dbReference type="GO" id="GO:0005634">
    <property type="term" value="C:nucleus"/>
    <property type="evidence" value="ECO:0007669"/>
    <property type="project" value="UniProtKB-SubCell"/>
</dbReference>
<evidence type="ECO:0000256" key="9">
    <source>
        <dbReference type="SAM" id="MobiDB-lite"/>
    </source>
</evidence>
<comment type="subcellular location">
    <subcellularLocation>
        <location evidence="8">Nucleus</location>
    </subcellularLocation>
</comment>
<accession>I3SQR7</accession>
<feature type="compositionally biased region" description="Basic and acidic residues" evidence="9">
    <location>
        <begin position="58"/>
        <end position="76"/>
    </location>
</feature>
<feature type="domain" description="Dof-type" evidence="10">
    <location>
        <begin position="105"/>
        <end position="159"/>
    </location>
</feature>
<dbReference type="PANTHER" id="PTHR31089:SF47">
    <property type="entry name" value="DOF-TYPE DOMAIN-CONTAINING PROTEIN"/>
    <property type="match status" value="1"/>
</dbReference>
<dbReference type="GO" id="GO:0003677">
    <property type="term" value="F:DNA binding"/>
    <property type="evidence" value="ECO:0007669"/>
    <property type="project" value="UniProtKB-UniRule"/>
</dbReference>
<evidence type="ECO:0000256" key="6">
    <source>
        <dbReference type="ARBA" id="ARBA00023163"/>
    </source>
</evidence>